<reference evidence="3 4" key="1">
    <citation type="submission" date="2014-02" db="EMBL/GenBank/DDBJ databases">
        <title>Transposable element dynamics among asymbiotic and ectomycorrhizal Amanita fungi.</title>
        <authorList>
            <consortium name="DOE Joint Genome Institute"/>
            <person name="Hess J."/>
            <person name="Skrede I."/>
            <person name="Wolfe B."/>
            <person name="LaButti K."/>
            <person name="Ohm R.A."/>
            <person name="Grigoriev I.V."/>
            <person name="Pringle A."/>
        </authorList>
    </citation>
    <scope>NUCLEOTIDE SEQUENCE [LARGE SCALE GENOMIC DNA]</scope>
    <source>
        <strain evidence="3 4">SKay4041</strain>
    </source>
</reference>
<protein>
    <submittedName>
        <fullName evidence="3">Uncharacterized protein</fullName>
    </submittedName>
</protein>
<sequence length="1185" mass="128203">MIPLLPALALSILSFIASAFVILRIIVPILPPHPLSKRVSPAEFGLPKFRFLSIANKSHVWLASLDILTLIIFVWEAVTEATGGATNLASAADPGSSIRLWIIMTLRQTCLLVLFFVALLHVRLGRPVSFGKKHWMLWAPTMLLFVTSTAFAGVLSAAGIGSLFIGLTAYSSAIAVLSTITLGCLFWTLYNIKRNLAAIEEEADPWPPLKQIEEKPRPSFATEEIDAIKDGASWITSNASSRRNSMSAWSFSTHHTVTADSQRGHSIKGTPGKSSYWFGSSSPGDSVPPVPPLPSQYGPVASQLNQVEGLHDPDPFRRDIPTPRPHFPRERLDSQTSWLTSTNGSHTTISEWSFPNNKDSSIRNISTADLHTPLTSAISPVSRPVTPALADAQVLGGYGYAPGSLQAEKGVTGLSTSSSSADISMSRALSWLLTVWLPFVLGLPYIVILSQRGSPSTIVSVLMVLSVTLSPPILALNVIFSLPAPIPVGLFESGNALPIETVRGPSHGENMPYSFDYKRSMSTSVTVVESRRSGDVWLTNGDAVDGKNKIGRAVGMLSTLPKLSVLPPEEAYFDDLPPVPIRDESSLVITAHNRSQSESSAQFGRVGRESKTSSHLSGGDENLAFAAKVMVAQRHYSALAQTMMLPSPSPDKTETNGLLSATTAVDVKKPSAHLRTRSVTSVSDPEPPSISDSLNISGPPPSVPLPPTPPTVRVARLAQLKHKKSFSSDFSLDAIDDVNEIDILTANVLPFLVPGLKVGNQMKIKEKPVSLTRRQSQKIAQRLNEFGEDFSSPELHSTPRRLRDPRGRKQSGHKKNHYSLPSLGLGKDGVHSLAVWSAEIKEALEFKVGQYTALPSNVEIGRRNTVFGADSIPNYIPVAHLHAMREEEERNNGLTVPLRRSTSARSPGLRADVPICHNENRLSALTVNTMVPPSSAASTITLLEDFEAGLDSGPLAESTPHNTVTQKPKSKYAPPTLPLDTEYAASSRRSSIIYIKSDDDHIPRPEMSAIVVPETVTTNNPSTISSIAQWSSRAVRPLILKGSKLQRNGSGVKPIPSSKKALRPLALLQDRDSNAVTGEPAADCADGPIMCTQPKLQTTRPLTLGKRQKARAVMSEKPQDENTPPFKESSLGSSTKSKGLKPLKLARSDTAKMRGILRKNEVIPDVIVRPPSTSEHTSFAYTFHD</sequence>
<feature type="compositionally biased region" description="Pro residues" evidence="1">
    <location>
        <begin position="698"/>
        <end position="707"/>
    </location>
</feature>
<accession>A0A2A9NSQ9</accession>
<feature type="compositionally biased region" description="Basic residues" evidence="1">
    <location>
        <begin position="808"/>
        <end position="817"/>
    </location>
</feature>
<evidence type="ECO:0000313" key="3">
    <source>
        <dbReference type="EMBL" id="PFH51331.1"/>
    </source>
</evidence>
<gene>
    <name evidence="3" type="ORF">AMATHDRAFT_47216</name>
</gene>
<feature type="transmembrane region" description="Helical" evidence="2">
    <location>
        <begin position="60"/>
        <end position="78"/>
    </location>
</feature>
<evidence type="ECO:0000313" key="4">
    <source>
        <dbReference type="Proteomes" id="UP000242287"/>
    </source>
</evidence>
<dbReference type="AlphaFoldDB" id="A0A2A9NSQ9"/>
<keyword evidence="4" id="KW-1185">Reference proteome</keyword>
<proteinExistence type="predicted"/>
<feature type="transmembrane region" description="Helical" evidence="2">
    <location>
        <begin position="6"/>
        <end position="27"/>
    </location>
</feature>
<feature type="region of interest" description="Disordered" evidence="1">
    <location>
        <begin position="1105"/>
        <end position="1146"/>
    </location>
</feature>
<organism evidence="3 4">
    <name type="scientific">Amanita thiersii Skay4041</name>
    <dbReference type="NCBI Taxonomy" id="703135"/>
    <lineage>
        <taxon>Eukaryota</taxon>
        <taxon>Fungi</taxon>
        <taxon>Dikarya</taxon>
        <taxon>Basidiomycota</taxon>
        <taxon>Agaricomycotina</taxon>
        <taxon>Agaricomycetes</taxon>
        <taxon>Agaricomycetidae</taxon>
        <taxon>Agaricales</taxon>
        <taxon>Pluteineae</taxon>
        <taxon>Amanitaceae</taxon>
        <taxon>Amanita</taxon>
    </lineage>
</organism>
<feature type="transmembrane region" description="Helical" evidence="2">
    <location>
        <begin position="170"/>
        <end position="190"/>
    </location>
</feature>
<keyword evidence="2" id="KW-0472">Membrane</keyword>
<feature type="compositionally biased region" description="Low complexity" evidence="1">
    <location>
        <begin position="1127"/>
        <end position="1145"/>
    </location>
</feature>
<keyword evidence="2" id="KW-0812">Transmembrane</keyword>
<feature type="compositionally biased region" description="Polar residues" evidence="1">
    <location>
        <begin position="592"/>
        <end position="602"/>
    </location>
</feature>
<dbReference type="Proteomes" id="UP000242287">
    <property type="component" value="Unassembled WGS sequence"/>
</dbReference>
<name>A0A2A9NSQ9_9AGAR</name>
<feature type="region of interest" description="Disordered" evidence="1">
    <location>
        <begin position="785"/>
        <end position="821"/>
    </location>
</feature>
<feature type="compositionally biased region" description="Basic and acidic residues" evidence="1">
    <location>
        <begin position="309"/>
        <end position="330"/>
    </location>
</feature>
<feature type="transmembrane region" description="Helical" evidence="2">
    <location>
        <begin position="428"/>
        <end position="446"/>
    </location>
</feature>
<dbReference type="OrthoDB" id="2529242at2759"/>
<feature type="region of interest" description="Disordered" evidence="1">
    <location>
        <begin position="951"/>
        <end position="976"/>
    </location>
</feature>
<feature type="region of interest" description="Disordered" evidence="1">
    <location>
        <begin position="670"/>
        <end position="707"/>
    </location>
</feature>
<feature type="transmembrane region" description="Helical" evidence="2">
    <location>
        <begin position="98"/>
        <end position="122"/>
    </location>
</feature>
<evidence type="ECO:0000256" key="2">
    <source>
        <dbReference type="SAM" id="Phobius"/>
    </source>
</evidence>
<keyword evidence="2" id="KW-1133">Transmembrane helix</keyword>
<evidence type="ECO:0000256" key="1">
    <source>
        <dbReference type="SAM" id="MobiDB-lite"/>
    </source>
</evidence>
<feature type="transmembrane region" description="Helical" evidence="2">
    <location>
        <begin position="143"/>
        <end position="164"/>
    </location>
</feature>
<feature type="region of interest" description="Disordered" evidence="1">
    <location>
        <begin position="259"/>
        <end position="330"/>
    </location>
</feature>
<feature type="region of interest" description="Disordered" evidence="1">
    <location>
        <begin position="592"/>
        <end position="619"/>
    </location>
</feature>
<dbReference type="EMBL" id="KZ301989">
    <property type="protein sequence ID" value="PFH51331.1"/>
    <property type="molecule type" value="Genomic_DNA"/>
</dbReference>